<evidence type="ECO:0000313" key="3">
    <source>
        <dbReference type="Proteomes" id="UP000298324"/>
    </source>
</evidence>
<keyword evidence="2" id="KW-0378">Hydrolase</keyword>
<dbReference type="InterPro" id="IPR015655">
    <property type="entry name" value="PP2C"/>
</dbReference>
<dbReference type="SUPFAM" id="SSF81606">
    <property type="entry name" value="PP2C-like"/>
    <property type="match status" value="1"/>
</dbReference>
<dbReference type="EMBL" id="QFGA01000001">
    <property type="protein sequence ID" value="TEB07772.1"/>
    <property type="molecule type" value="Genomic_DNA"/>
</dbReference>
<dbReference type="InterPro" id="IPR001932">
    <property type="entry name" value="PPM-type_phosphatase-like_dom"/>
</dbReference>
<keyword evidence="3" id="KW-1185">Reference proteome</keyword>
<dbReference type="AlphaFoldDB" id="A0A4Y7RGE8"/>
<sequence length="247" mass="26900">MIYVATRAGNGKTVSEDRVLVGRNVICNASADFPIPARGFVCVADGVGGNTGGAEASEFVVNALMSFAETNEELSKEAVTKHLWKINSELLSFGQQQSGRYQLATTLTGVLFSETEKYLIHIGNTRAYVVQAHFLKQLTYDHTVSNWLKSMGRIDEAEQCNKNEITNCFGGGNETLFKRLDISSLQAFHTMLLTSDGVHDFVSVAELEQFMSSDIPGNCKCERIVESALSAGSQDDLSVVIINSQEG</sequence>
<dbReference type="Proteomes" id="UP000298324">
    <property type="component" value="Unassembled WGS sequence"/>
</dbReference>
<dbReference type="EC" id="3.1.3.16" evidence="2"/>
<comment type="caution">
    <text evidence="2">The sequence shown here is derived from an EMBL/GenBank/DDBJ whole genome shotgun (WGS) entry which is preliminary data.</text>
</comment>
<proteinExistence type="predicted"/>
<dbReference type="SMART" id="SM00332">
    <property type="entry name" value="PP2Cc"/>
    <property type="match status" value="1"/>
</dbReference>
<name>A0A4Y7RGE8_9FIRM</name>
<gene>
    <name evidence="2" type="primary">stp_1</name>
    <name evidence="2" type="ORF">Psch_01327</name>
</gene>
<dbReference type="Gene3D" id="3.60.40.10">
    <property type="entry name" value="PPM-type phosphatase domain"/>
    <property type="match status" value="1"/>
</dbReference>
<dbReference type="CDD" id="cd00143">
    <property type="entry name" value="PP2Cc"/>
    <property type="match status" value="1"/>
</dbReference>
<reference evidence="2 3" key="1">
    <citation type="journal article" date="2018" name="Environ. Microbiol.">
        <title>Novel energy conservation strategies and behaviour of Pelotomaculum schinkii driving syntrophic propionate catabolism.</title>
        <authorList>
            <person name="Hidalgo-Ahumada C.A.P."/>
            <person name="Nobu M.K."/>
            <person name="Narihiro T."/>
            <person name="Tamaki H."/>
            <person name="Liu W.T."/>
            <person name="Kamagata Y."/>
            <person name="Stams A.J.M."/>
            <person name="Imachi H."/>
            <person name="Sousa D.Z."/>
        </authorList>
    </citation>
    <scope>NUCLEOTIDE SEQUENCE [LARGE SCALE GENOMIC DNA]</scope>
    <source>
        <strain evidence="2 3">HH</strain>
    </source>
</reference>
<dbReference type="Pfam" id="PF13672">
    <property type="entry name" value="PP2C_2"/>
    <property type="match status" value="1"/>
</dbReference>
<dbReference type="GO" id="GO:0004722">
    <property type="term" value="F:protein serine/threonine phosphatase activity"/>
    <property type="evidence" value="ECO:0007669"/>
    <property type="project" value="UniProtKB-EC"/>
</dbReference>
<feature type="domain" description="PPM-type phosphatase" evidence="1">
    <location>
        <begin position="1"/>
        <end position="244"/>
    </location>
</feature>
<dbReference type="PANTHER" id="PTHR47992">
    <property type="entry name" value="PROTEIN PHOSPHATASE"/>
    <property type="match status" value="1"/>
</dbReference>
<dbReference type="InterPro" id="IPR036457">
    <property type="entry name" value="PPM-type-like_dom_sf"/>
</dbReference>
<dbReference type="SMART" id="SM00331">
    <property type="entry name" value="PP2C_SIG"/>
    <property type="match status" value="1"/>
</dbReference>
<accession>A0A4Y7RGE8</accession>
<dbReference type="RefSeq" id="WP_190239577.1">
    <property type="nucleotide sequence ID" value="NZ_QFGA01000001.1"/>
</dbReference>
<organism evidence="2 3">
    <name type="scientific">Pelotomaculum schinkii</name>
    <dbReference type="NCBI Taxonomy" id="78350"/>
    <lineage>
        <taxon>Bacteria</taxon>
        <taxon>Bacillati</taxon>
        <taxon>Bacillota</taxon>
        <taxon>Clostridia</taxon>
        <taxon>Eubacteriales</taxon>
        <taxon>Desulfotomaculaceae</taxon>
        <taxon>Pelotomaculum</taxon>
    </lineage>
</organism>
<evidence type="ECO:0000313" key="2">
    <source>
        <dbReference type="EMBL" id="TEB07772.1"/>
    </source>
</evidence>
<protein>
    <submittedName>
        <fullName evidence="2">Serine/threonine phosphatase stp</fullName>
        <ecNumber evidence="2">3.1.3.16</ecNumber>
    </submittedName>
</protein>
<evidence type="ECO:0000259" key="1">
    <source>
        <dbReference type="PROSITE" id="PS51746"/>
    </source>
</evidence>
<dbReference type="PROSITE" id="PS51746">
    <property type="entry name" value="PPM_2"/>
    <property type="match status" value="1"/>
</dbReference>